<proteinExistence type="predicted"/>
<evidence type="ECO:0000256" key="1">
    <source>
        <dbReference type="ARBA" id="ARBA00022801"/>
    </source>
</evidence>
<dbReference type="EMBL" id="JAABNT010000020">
    <property type="protein sequence ID" value="NEK24730.1"/>
    <property type="molecule type" value="Genomic_DNA"/>
</dbReference>
<comment type="caution">
    <text evidence="3">The sequence shown here is derived from an EMBL/GenBank/DDBJ whole genome shotgun (WGS) entry which is preliminary data.</text>
</comment>
<keyword evidence="1 3" id="KW-0378">Hydrolase</keyword>
<accession>A0A6P0CH84</accession>
<evidence type="ECO:0000313" key="3">
    <source>
        <dbReference type="EMBL" id="NEK24730.1"/>
    </source>
</evidence>
<keyword evidence="4" id="KW-1185">Reference proteome</keyword>
<sequence length="324" mass="36054">MNDHFTHQTVIANGIRQHYVEIGEGPTVLLCHGWPESWYSWRHQLRALAKGGYRVVAPDMRGYGRSSKPQDVGAYTITSLVGDMVSLINSVGGEQAVIIGHDWGAPVAWYSALMRPDLFRAVAGLSVPFRPPVALPPGMRISDMYRALSGERDYYRLFIAEGLEAEAEAECDIRSYLLGLLYSVSGDIGPEQQWDGFMDRGSGIRAALTVPDKLPPWLSEDDLLLYVSEFERTGFTGGFNYYRNIDAITAQLAPFVGRTIEQPSFYLCGEYDLIAGNTPEAHAEMRSNLPDLRGLHVLAGAGHWLQQERADEVNERLIEFLASL</sequence>
<dbReference type="GO" id="GO:0016787">
    <property type="term" value="F:hydrolase activity"/>
    <property type="evidence" value="ECO:0007669"/>
    <property type="project" value="UniProtKB-KW"/>
</dbReference>
<dbReference type="InterPro" id="IPR000639">
    <property type="entry name" value="Epox_hydrolase-like"/>
</dbReference>
<dbReference type="InterPro" id="IPR029058">
    <property type="entry name" value="AB_hydrolase_fold"/>
</dbReference>
<dbReference type="PANTHER" id="PTHR43329">
    <property type="entry name" value="EPOXIDE HYDROLASE"/>
    <property type="match status" value="1"/>
</dbReference>
<dbReference type="Pfam" id="PF00561">
    <property type="entry name" value="Abhydrolase_1"/>
    <property type="match status" value="1"/>
</dbReference>
<evidence type="ECO:0000259" key="2">
    <source>
        <dbReference type="Pfam" id="PF00561"/>
    </source>
</evidence>
<dbReference type="PRINTS" id="PR00412">
    <property type="entry name" value="EPOXHYDRLASE"/>
</dbReference>
<feature type="domain" description="AB hydrolase-1" evidence="2">
    <location>
        <begin position="26"/>
        <end position="147"/>
    </location>
</feature>
<dbReference type="RefSeq" id="WP_164355653.1">
    <property type="nucleotide sequence ID" value="NZ_JAABNT010000020.1"/>
</dbReference>
<dbReference type="Gene3D" id="3.40.50.1820">
    <property type="entry name" value="alpha/beta hydrolase"/>
    <property type="match status" value="1"/>
</dbReference>
<dbReference type="SUPFAM" id="SSF53474">
    <property type="entry name" value="alpha/beta-Hydrolases"/>
    <property type="match status" value="1"/>
</dbReference>
<protein>
    <submittedName>
        <fullName evidence="3">Alpha/beta fold hydrolase</fullName>
    </submittedName>
</protein>
<organism evidence="3 4">
    <name type="scientific">Sulfitobacter sediminilitoris</name>
    <dbReference type="NCBI Taxonomy" id="2698830"/>
    <lineage>
        <taxon>Bacteria</taxon>
        <taxon>Pseudomonadati</taxon>
        <taxon>Pseudomonadota</taxon>
        <taxon>Alphaproteobacteria</taxon>
        <taxon>Rhodobacterales</taxon>
        <taxon>Roseobacteraceae</taxon>
        <taxon>Sulfitobacter</taxon>
    </lineage>
</organism>
<dbReference type="AlphaFoldDB" id="A0A6P0CH84"/>
<gene>
    <name evidence="3" type="ORF">GV827_20350</name>
</gene>
<name>A0A6P0CH84_9RHOB</name>
<evidence type="ECO:0000313" key="4">
    <source>
        <dbReference type="Proteomes" id="UP000468591"/>
    </source>
</evidence>
<dbReference type="Proteomes" id="UP000468591">
    <property type="component" value="Unassembled WGS sequence"/>
</dbReference>
<reference evidence="3 4" key="1">
    <citation type="submission" date="2020-01" db="EMBL/GenBank/DDBJ databases">
        <title>Sulfitobacter sediminilitoris sp. nov., isolated from a tidal flat.</title>
        <authorList>
            <person name="Park S."/>
            <person name="Yoon J.-H."/>
        </authorList>
    </citation>
    <scope>NUCLEOTIDE SEQUENCE [LARGE SCALE GENOMIC DNA]</scope>
    <source>
        <strain evidence="3 4">JBTF-M27</strain>
    </source>
</reference>
<dbReference type="InterPro" id="IPR000073">
    <property type="entry name" value="AB_hydrolase_1"/>
</dbReference>